<keyword evidence="5" id="KW-0125">Carotenoid biosynthesis</keyword>
<dbReference type="Gene3D" id="3.90.550.10">
    <property type="entry name" value="Spore Coat Polysaccharide Biosynthesis Protein SpsA, Chain A"/>
    <property type="match status" value="1"/>
</dbReference>
<evidence type="ECO:0000256" key="6">
    <source>
        <dbReference type="ARBA" id="ARBA00023136"/>
    </source>
</evidence>
<comment type="subcellular location">
    <subcellularLocation>
        <location evidence="1">Cell membrane</location>
    </subcellularLocation>
</comment>
<keyword evidence="14" id="KW-1185">Reference proteome</keyword>
<dbReference type="InterPro" id="IPR029044">
    <property type="entry name" value="Nucleotide-diphossugar_trans"/>
</dbReference>
<keyword evidence="3" id="KW-0328">Glycosyltransferase</keyword>
<dbReference type="GO" id="GO:0005886">
    <property type="term" value="C:plasma membrane"/>
    <property type="evidence" value="ECO:0007669"/>
    <property type="project" value="UniProtKB-SubCell"/>
</dbReference>
<organism evidence="13 14">
    <name type="scientific">Paenibacillus validus</name>
    <dbReference type="NCBI Taxonomy" id="44253"/>
    <lineage>
        <taxon>Bacteria</taxon>
        <taxon>Bacillati</taxon>
        <taxon>Bacillota</taxon>
        <taxon>Bacilli</taxon>
        <taxon>Bacillales</taxon>
        <taxon>Paenibacillaceae</taxon>
        <taxon>Paenibacillus</taxon>
    </lineage>
</organism>
<keyword evidence="11" id="KW-0812">Transmembrane</keyword>
<evidence type="ECO:0000256" key="4">
    <source>
        <dbReference type="ARBA" id="ARBA00022679"/>
    </source>
</evidence>
<dbReference type="PANTHER" id="PTHR43646">
    <property type="entry name" value="GLYCOSYLTRANSFERASE"/>
    <property type="match status" value="1"/>
</dbReference>
<dbReference type="Proteomes" id="UP000450917">
    <property type="component" value="Unassembled WGS sequence"/>
</dbReference>
<dbReference type="CDD" id="cd06423">
    <property type="entry name" value="CESA_like"/>
    <property type="match status" value="1"/>
</dbReference>
<dbReference type="EMBL" id="WNZX01000013">
    <property type="protein sequence ID" value="MUG72163.1"/>
    <property type="molecule type" value="Genomic_DNA"/>
</dbReference>
<evidence type="ECO:0000256" key="3">
    <source>
        <dbReference type="ARBA" id="ARBA00022676"/>
    </source>
</evidence>
<keyword evidence="11" id="KW-1133">Transmembrane helix</keyword>
<dbReference type="SUPFAM" id="SSF53448">
    <property type="entry name" value="Nucleotide-diphospho-sugar transferases"/>
    <property type="match status" value="1"/>
</dbReference>
<evidence type="ECO:0000256" key="9">
    <source>
        <dbReference type="ARBA" id="ARBA00038120"/>
    </source>
</evidence>
<gene>
    <name evidence="13" type="ORF">GNP93_15935</name>
</gene>
<evidence type="ECO:0000256" key="11">
    <source>
        <dbReference type="SAM" id="Phobius"/>
    </source>
</evidence>
<proteinExistence type="inferred from homology"/>
<dbReference type="AlphaFoldDB" id="A0A7X2ZBY4"/>
<keyword evidence="6 11" id="KW-0472">Membrane</keyword>
<name>A0A7X2ZBY4_9BACL</name>
<comment type="caution">
    <text evidence="13">The sequence shown here is derived from an EMBL/GenBank/DDBJ whole genome shotgun (WGS) entry which is preliminary data.</text>
</comment>
<evidence type="ECO:0000313" key="14">
    <source>
        <dbReference type="Proteomes" id="UP000450917"/>
    </source>
</evidence>
<evidence type="ECO:0000256" key="5">
    <source>
        <dbReference type="ARBA" id="ARBA00022746"/>
    </source>
</evidence>
<dbReference type="Pfam" id="PF00535">
    <property type="entry name" value="Glycos_transf_2"/>
    <property type="match status" value="1"/>
</dbReference>
<evidence type="ECO:0000256" key="2">
    <source>
        <dbReference type="ARBA" id="ARBA00022475"/>
    </source>
</evidence>
<feature type="domain" description="Glycosyltransferase 2-like" evidence="12">
    <location>
        <begin position="61"/>
        <end position="206"/>
    </location>
</feature>
<comment type="function">
    <text evidence="7">Catalyzes the glycosylation of 4,4'-diaponeurosporenoate, i.e. the esterification of glucose at the C1'' position with the carboxyl group of 4,4'-diaponeurosporenic acid, to form glycosyl-4,4'-diaponeurosporenoate. This is a step in the biosynthesis of staphyloxanthin, an orange pigment present in most staphylococci strains.</text>
</comment>
<dbReference type="PANTHER" id="PTHR43646:SF2">
    <property type="entry name" value="GLYCOSYLTRANSFERASE 2-LIKE DOMAIN-CONTAINING PROTEIN"/>
    <property type="match status" value="1"/>
</dbReference>
<evidence type="ECO:0000256" key="10">
    <source>
        <dbReference type="ARBA" id="ARBA00040345"/>
    </source>
</evidence>
<comment type="similarity">
    <text evidence="9">Belongs to the glycosyltransferase 2 family. CrtQ subfamily.</text>
</comment>
<dbReference type="GO" id="GO:0016117">
    <property type="term" value="P:carotenoid biosynthetic process"/>
    <property type="evidence" value="ECO:0007669"/>
    <property type="project" value="UniProtKB-KW"/>
</dbReference>
<reference evidence="13 14" key="1">
    <citation type="submission" date="2019-11" db="EMBL/GenBank/DDBJ databases">
        <title>Draft genome sequences of five Paenibacillus species of dairy origin.</title>
        <authorList>
            <person name="Olajide A.M."/>
            <person name="Chen S."/>
            <person name="Lapointe G."/>
        </authorList>
    </citation>
    <scope>NUCLEOTIDE SEQUENCE [LARGE SCALE GENOMIC DNA]</scope>
    <source>
        <strain evidence="13 14">2CS3</strain>
    </source>
</reference>
<protein>
    <recommendedName>
        <fullName evidence="10">4,4'-diaponeurosporenoate glycosyltransferase</fullName>
    </recommendedName>
</protein>
<dbReference type="InterPro" id="IPR001173">
    <property type="entry name" value="Glyco_trans_2-like"/>
</dbReference>
<dbReference type="RefSeq" id="WP_054797997.1">
    <property type="nucleotide sequence ID" value="NZ_JARTHJ010000009.1"/>
</dbReference>
<accession>A0A7X2ZBY4</accession>
<evidence type="ECO:0000256" key="8">
    <source>
        <dbReference type="ARBA" id="ARBA00037904"/>
    </source>
</evidence>
<evidence type="ECO:0000256" key="1">
    <source>
        <dbReference type="ARBA" id="ARBA00004236"/>
    </source>
</evidence>
<sequence>MNFTEGLALAALGYWLFMLLDVLRARRWMFKLPRYAGHPTIPAQPKRSADKQAPSLPPLVSIIIAAKEEESTIADTVKHLLDQTYPRIEIIAVNDRSRDSTGRKLDELRRWSENRGDLHIPVRIIHITSLPSGWIGKNHALYQGYAQARGKYLLFTDADVKFAPNTVSDAVHYLQEEQADHLTLAPRMRMRGFWLKAFVQYFFFTLGLYVRPWRSNDDFQHKHGMGIGAFNLITRHAYERIGTHKALAMRPDDDLQLGRLVKRARLRQRLASGADHIEVEWYATLHDAVRGLEKNLFSGFGYRLWKAALGVCGQLGLFFFPWIAWLLLPGWSAWTFALSAALMVVVYLLLIRAMTGGSGIETIALPAAVLLLTYVVVRSVGLTLRQGGIYWRGTFYPLKALRSMKDSDS</sequence>
<feature type="transmembrane region" description="Helical" evidence="11">
    <location>
        <begin position="193"/>
        <end position="210"/>
    </location>
</feature>
<evidence type="ECO:0000256" key="7">
    <source>
        <dbReference type="ARBA" id="ARBA00037281"/>
    </source>
</evidence>
<evidence type="ECO:0000313" key="13">
    <source>
        <dbReference type="EMBL" id="MUG72163.1"/>
    </source>
</evidence>
<feature type="transmembrane region" description="Helical" evidence="11">
    <location>
        <begin position="333"/>
        <end position="351"/>
    </location>
</feature>
<evidence type="ECO:0000259" key="12">
    <source>
        <dbReference type="Pfam" id="PF00535"/>
    </source>
</evidence>
<feature type="transmembrane region" description="Helical" evidence="11">
    <location>
        <begin position="304"/>
        <end position="328"/>
    </location>
</feature>
<feature type="transmembrane region" description="Helical" evidence="11">
    <location>
        <begin position="6"/>
        <end position="23"/>
    </location>
</feature>
<feature type="transmembrane region" description="Helical" evidence="11">
    <location>
        <begin position="363"/>
        <end position="384"/>
    </location>
</feature>
<dbReference type="GO" id="GO:0016757">
    <property type="term" value="F:glycosyltransferase activity"/>
    <property type="evidence" value="ECO:0007669"/>
    <property type="project" value="UniProtKB-KW"/>
</dbReference>
<keyword evidence="4 13" id="KW-0808">Transferase</keyword>
<keyword evidence="2" id="KW-1003">Cell membrane</keyword>
<comment type="pathway">
    <text evidence="8">Carotenoid biosynthesis; staphyloxanthin biosynthesis; staphyloxanthin from farnesyl diphosphate: step 4/5.</text>
</comment>